<dbReference type="SUPFAM" id="SSF53335">
    <property type="entry name" value="S-adenosyl-L-methionine-dependent methyltransferases"/>
    <property type="match status" value="1"/>
</dbReference>
<keyword evidence="2" id="KW-0808">Transferase</keyword>
<accession>X0V410</accession>
<dbReference type="InterPro" id="IPR029063">
    <property type="entry name" value="SAM-dependent_MTases_sf"/>
</dbReference>
<dbReference type="InterPro" id="IPR001525">
    <property type="entry name" value="C5_MeTfrase"/>
</dbReference>
<dbReference type="GO" id="GO:0008168">
    <property type="term" value="F:methyltransferase activity"/>
    <property type="evidence" value="ECO:0007669"/>
    <property type="project" value="UniProtKB-KW"/>
</dbReference>
<feature type="non-terminal residue" evidence="3">
    <location>
        <position position="184"/>
    </location>
</feature>
<gene>
    <name evidence="3" type="ORF">S01H1_38567</name>
</gene>
<keyword evidence="1" id="KW-0489">Methyltransferase</keyword>
<dbReference type="Gene3D" id="3.40.50.150">
    <property type="entry name" value="Vaccinia Virus protein VP39"/>
    <property type="match status" value="1"/>
</dbReference>
<evidence type="ECO:0000313" key="3">
    <source>
        <dbReference type="EMBL" id="GAG06112.1"/>
    </source>
</evidence>
<dbReference type="Pfam" id="PF00145">
    <property type="entry name" value="DNA_methylase"/>
    <property type="match status" value="1"/>
</dbReference>
<dbReference type="GO" id="GO:0032259">
    <property type="term" value="P:methylation"/>
    <property type="evidence" value="ECO:0007669"/>
    <property type="project" value="UniProtKB-KW"/>
</dbReference>
<reference evidence="3" key="1">
    <citation type="journal article" date="2014" name="Front. Microbiol.">
        <title>High frequency of phylogenetically diverse reductive dehalogenase-homologous genes in deep subseafloor sedimentary metagenomes.</title>
        <authorList>
            <person name="Kawai M."/>
            <person name="Futagami T."/>
            <person name="Toyoda A."/>
            <person name="Takaki Y."/>
            <person name="Nishi S."/>
            <person name="Hori S."/>
            <person name="Arai W."/>
            <person name="Tsubouchi T."/>
            <person name="Morono Y."/>
            <person name="Uchiyama I."/>
            <person name="Ito T."/>
            <person name="Fujiyama A."/>
            <person name="Inagaki F."/>
            <person name="Takami H."/>
        </authorList>
    </citation>
    <scope>NUCLEOTIDE SEQUENCE</scope>
    <source>
        <strain evidence="3">Expedition CK06-06</strain>
    </source>
</reference>
<dbReference type="EMBL" id="BARS01024288">
    <property type="protein sequence ID" value="GAG06112.1"/>
    <property type="molecule type" value="Genomic_DNA"/>
</dbReference>
<evidence type="ECO:0000256" key="1">
    <source>
        <dbReference type="ARBA" id="ARBA00022603"/>
    </source>
</evidence>
<dbReference type="AlphaFoldDB" id="X0V410"/>
<comment type="caution">
    <text evidence="3">The sequence shown here is derived from an EMBL/GenBank/DDBJ whole genome shotgun (WGS) entry which is preliminary data.</text>
</comment>
<evidence type="ECO:0000256" key="2">
    <source>
        <dbReference type="ARBA" id="ARBA00022679"/>
    </source>
</evidence>
<organism evidence="3">
    <name type="scientific">marine sediment metagenome</name>
    <dbReference type="NCBI Taxonomy" id="412755"/>
    <lineage>
        <taxon>unclassified sequences</taxon>
        <taxon>metagenomes</taxon>
        <taxon>ecological metagenomes</taxon>
    </lineage>
</organism>
<evidence type="ECO:0008006" key="4">
    <source>
        <dbReference type="Google" id="ProtNLM"/>
    </source>
</evidence>
<name>X0V410_9ZZZZ</name>
<proteinExistence type="predicted"/>
<protein>
    <recommendedName>
        <fullName evidence="4">DNA (cytosine-5-)-methyltransferase</fullName>
    </recommendedName>
</protein>
<sequence length="184" mass="20834">MEKLTMIDLCSGLGGASQPFLDRGWNVLRIDNNPKFEKIPNTIIISVKDIVFLLDDYQTDTKYLNPDFIWASPPCNCFSMASIHLHWTKRRKPKHIGVFNAIRTVVWCLDAIELFNPKYWVLENPRAKLRNILNKPGVIYPGLTTDLGLWGAKSPKPTDLWGEFPKITLPSSGTAINTKPIINA</sequence>